<dbReference type="RefSeq" id="WP_379570429.1">
    <property type="nucleotide sequence ID" value="NZ_JBHSQK010000088.1"/>
</dbReference>
<dbReference type="InterPro" id="IPR011008">
    <property type="entry name" value="Dimeric_a/b-barrel"/>
</dbReference>
<dbReference type="Gene3D" id="3.30.70.100">
    <property type="match status" value="1"/>
</dbReference>
<name>A0ABW1IGR0_9PSEU</name>
<sequence length="188" mass="20765">MRRPDLHRLGVPAVVGDTCLAVARSAVETARLLAAGVLVAPTDLVGRWVRSDDGSRSRVFRETAVRGRRPADPVVLVVRFRLRWIGRARWAHTVFRSTCVVNTPLFAGFPGFVTKLWLADPWTGVYRGLYEWDGAERAEWYATSLAHVLALVSVRGSIAHEVVRGVDRADFVHRDRSLPAAAGGQRAS</sequence>
<dbReference type="EMBL" id="JBHSQK010000088">
    <property type="protein sequence ID" value="MFC5951969.1"/>
    <property type="molecule type" value="Genomic_DNA"/>
</dbReference>
<keyword evidence="2" id="KW-1185">Reference proteome</keyword>
<dbReference type="Proteomes" id="UP001596119">
    <property type="component" value="Unassembled WGS sequence"/>
</dbReference>
<comment type="caution">
    <text evidence="1">The sequence shown here is derived from an EMBL/GenBank/DDBJ whole genome shotgun (WGS) entry which is preliminary data.</text>
</comment>
<gene>
    <name evidence="1" type="ORF">ACFQH9_27265</name>
</gene>
<protein>
    <submittedName>
        <fullName evidence="1">Uncharacterized protein</fullName>
    </submittedName>
</protein>
<reference evidence="2" key="1">
    <citation type="journal article" date="2019" name="Int. J. Syst. Evol. Microbiol.">
        <title>The Global Catalogue of Microorganisms (GCM) 10K type strain sequencing project: providing services to taxonomists for standard genome sequencing and annotation.</title>
        <authorList>
            <consortium name="The Broad Institute Genomics Platform"/>
            <consortium name="The Broad Institute Genome Sequencing Center for Infectious Disease"/>
            <person name="Wu L."/>
            <person name="Ma J."/>
        </authorList>
    </citation>
    <scope>NUCLEOTIDE SEQUENCE [LARGE SCALE GENOMIC DNA]</scope>
    <source>
        <strain evidence="2">CGMCC 4.7397</strain>
    </source>
</reference>
<evidence type="ECO:0000313" key="2">
    <source>
        <dbReference type="Proteomes" id="UP001596119"/>
    </source>
</evidence>
<dbReference type="SUPFAM" id="SSF54909">
    <property type="entry name" value="Dimeric alpha+beta barrel"/>
    <property type="match status" value="1"/>
</dbReference>
<evidence type="ECO:0000313" key="1">
    <source>
        <dbReference type="EMBL" id="MFC5951969.1"/>
    </source>
</evidence>
<proteinExistence type="predicted"/>
<accession>A0ABW1IGR0</accession>
<organism evidence="1 2">
    <name type="scientific">Pseudonocardia lutea</name>
    <dbReference type="NCBI Taxonomy" id="2172015"/>
    <lineage>
        <taxon>Bacteria</taxon>
        <taxon>Bacillati</taxon>
        <taxon>Actinomycetota</taxon>
        <taxon>Actinomycetes</taxon>
        <taxon>Pseudonocardiales</taxon>
        <taxon>Pseudonocardiaceae</taxon>
        <taxon>Pseudonocardia</taxon>
    </lineage>
</organism>